<dbReference type="InterPro" id="IPR036318">
    <property type="entry name" value="FAD-bd_PCMH-like_sf"/>
</dbReference>
<comment type="caution">
    <text evidence="5">The sequence shown here is derived from an EMBL/GenBank/DDBJ whole genome shotgun (WGS) entry which is preliminary data.</text>
</comment>
<keyword evidence="1" id="KW-0285">Flavoprotein</keyword>
<evidence type="ECO:0000313" key="6">
    <source>
        <dbReference type="Proteomes" id="UP001595443"/>
    </source>
</evidence>
<dbReference type="SUPFAM" id="SSF55447">
    <property type="entry name" value="CO dehydrogenase flavoprotein C-terminal domain-like"/>
    <property type="match status" value="1"/>
</dbReference>
<reference evidence="6" key="1">
    <citation type="journal article" date="2019" name="Int. J. Syst. Evol. Microbiol.">
        <title>The Global Catalogue of Microorganisms (GCM) 10K type strain sequencing project: providing services to taxonomists for standard genome sequencing and annotation.</title>
        <authorList>
            <consortium name="The Broad Institute Genomics Platform"/>
            <consortium name="The Broad Institute Genome Sequencing Center for Infectious Disease"/>
            <person name="Wu L."/>
            <person name="Ma J."/>
        </authorList>
    </citation>
    <scope>NUCLEOTIDE SEQUENCE [LARGE SCALE GENOMIC DNA]</scope>
    <source>
        <strain evidence="6">KCTC 62192</strain>
    </source>
</reference>
<sequence length="351" mass="36586">MKRFDYLRPASLEEALAEGARPGSAYLAGGTNLLDLMKTGAATPDRIVDISRLPGIDRIEWQDDGGLRIGALVRNADLAHDLDVARTFPAMAEALLSGASGQLRNAATAGGNLMQETRCPFFADPTSSCNRREAGSGCAAQGLHGRGFAVLGASEHCLATHPSDFCVPLAALDATVEIAGEDGSRRVPLADFHALPGDRPEIRTALRQGEIVTALHLPATAAGFRHHARYLKLRDRTSYAFALVSAAAMLRIEDGVIAEARLALGGVAAKPWRAEAAEAALRGARPGADAFSKAAEAALEGARPVGGNGFKIGLAQRLVSRALSHAAHGAPDRVPALPGSVHAHLGDHAHA</sequence>
<dbReference type="InterPro" id="IPR016167">
    <property type="entry name" value="FAD-bd_PCMH_sub1"/>
</dbReference>
<feature type="domain" description="FAD-binding PCMH-type" evidence="4">
    <location>
        <begin position="1"/>
        <end position="222"/>
    </location>
</feature>
<dbReference type="Pfam" id="PF00941">
    <property type="entry name" value="FAD_binding_5"/>
    <property type="match status" value="1"/>
</dbReference>
<dbReference type="InterPro" id="IPR036683">
    <property type="entry name" value="CO_DH_flav_C_dom_sf"/>
</dbReference>
<dbReference type="Gene3D" id="3.30.43.10">
    <property type="entry name" value="Uridine Diphospho-n-acetylenolpyruvylglucosamine Reductase, domain 2"/>
    <property type="match status" value="1"/>
</dbReference>
<dbReference type="InterPro" id="IPR016169">
    <property type="entry name" value="FAD-bd_PCMH_sub2"/>
</dbReference>
<dbReference type="InterPro" id="IPR051312">
    <property type="entry name" value="Diverse_Substr_Oxidored"/>
</dbReference>
<dbReference type="SUPFAM" id="SSF56176">
    <property type="entry name" value="FAD-binding/transporter-associated domain-like"/>
    <property type="match status" value="1"/>
</dbReference>
<keyword evidence="6" id="KW-1185">Reference proteome</keyword>
<dbReference type="PROSITE" id="PS51387">
    <property type="entry name" value="FAD_PCMH"/>
    <property type="match status" value="1"/>
</dbReference>
<organism evidence="5 6">
    <name type="scientific">Acidimangrovimonas pyrenivorans</name>
    <dbReference type="NCBI Taxonomy" id="2030798"/>
    <lineage>
        <taxon>Bacteria</taxon>
        <taxon>Pseudomonadati</taxon>
        <taxon>Pseudomonadota</taxon>
        <taxon>Alphaproteobacteria</taxon>
        <taxon>Rhodobacterales</taxon>
        <taxon>Paracoccaceae</taxon>
        <taxon>Acidimangrovimonas</taxon>
    </lineage>
</organism>
<feature type="region of interest" description="Disordered" evidence="3">
    <location>
        <begin position="331"/>
        <end position="351"/>
    </location>
</feature>
<proteinExistence type="predicted"/>
<dbReference type="Pfam" id="PF03450">
    <property type="entry name" value="CO_deh_flav_C"/>
    <property type="match status" value="1"/>
</dbReference>
<evidence type="ECO:0000256" key="2">
    <source>
        <dbReference type="ARBA" id="ARBA00022827"/>
    </source>
</evidence>
<dbReference type="PANTHER" id="PTHR42659:SF9">
    <property type="entry name" value="XANTHINE DEHYDROGENASE FAD-BINDING SUBUNIT XDHB-RELATED"/>
    <property type="match status" value="1"/>
</dbReference>
<keyword evidence="2" id="KW-0274">FAD</keyword>
<dbReference type="InterPro" id="IPR005107">
    <property type="entry name" value="CO_DH_flav_C"/>
</dbReference>
<dbReference type="EMBL" id="JBHRSK010000007">
    <property type="protein sequence ID" value="MFC2968524.1"/>
    <property type="molecule type" value="Genomic_DNA"/>
</dbReference>
<accession>A0ABV7AGL4</accession>
<name>A0ABV7AGL4_9RHOB</name>
<dbReference type="Gene3D" id="3.30.465.10">
    <property type="match status" value="2"/>
</dbReference>
<dbReference type="Gene3D" id="3.30.390.50">
    <property type="entry name" value="CO dehydrogenase flavoprotein, C-terminal domain"/>
    <property type="match status" value="1"/>
</dbReference>
<dbReference type="Proteomes" id="UP001595443">
    <property type="component" value="Unassembled WGS sequence"/>
</dbReference>
<dbReference type="InterPro" id="IPR016166">
    <property type="entry name" value="FAD-bd_PCMH"/>
</dbReference>
<dbReference type="RefSeq" id="WP_377833224.1">
    <property type="nucleotide sequence ID" value="NZ_JBHRSK010000007.1"/>
</dbReference>
<protein>
    <submittedName>
        <fullName evidence="5">FAD binding domain-containing protein</fullName>
    </submittedName>
</protein>
<evidence type="ECO:0000259" key="4">
    <source>
        <dbReference type="PROSITE" id="PS51387"/>
    </source>
</evidence>
<dbReference type="SMART" id="SM01092">
    <property type="entry name" value="CO_deh_flav_C"/>
    <property type="match status" value="1"/>
</dbReference>
<evidence type="ECO:0000256" key="3">
    <source>
        <dbReference type="SAM" id="MobiDB-lite"/>
    </source>
</evidence>
<evidence type="ECO:0000256" key="1">
    <source>
        <dbReference type="ARBA" id="ARBA00022630"/>
    </source>
</evidence>
<dbReference type="InterPro" id="IPR002346">
    <property type="entry name" value="Mopterin_DH_FAD-bd"/>
</dbReference>
<evidence type="ECO:0000313" key="5">
    <source>
        <dbReference type="EMBL" id="MFC2968524.1"/>
    </source>
</evidence>
<dbReference type="PANTHER" id="PTHR42659">
    <property type="entry name" value="XANTHINE DEHYDROGENASE SUBUNIT C-RELATED"/>
    <property type="match status" value="1"/>
</dbReference>
<gene>
    <name evidence="5" type="ORF">ACFOES_10495</name>
</gene>